<dbReference type="AlphaFoldDB" id="A0A327R2E7"/>
<gene>
    <name evidence="1" type="ORF">LV92_02977</name>
</gene>
<keyword evidence="2" id="KW-1185">Reference proteome</keyword>
<name>A0A327R2E7_9FLAO</name>
<reference evidence="1 2" key="1">
    <citation type="submission" date="2018-06" db="EMBL/GenBank/DDBJ databases">
        <title>Genomic Encyclopedia of Archaeal and Bacterial Type Strains, Phase II (KMG-II): from individual species to whole genera.</title>
        <authorList>
            <person name="Goeker M."/>
        </authorList>
    </citation>
    <scope>NUCLEOTIDE SEQUENCE [LARGE SCALE GENOMIC DNA]</scope>
    <source>
        <strain evidence="1 2">DSM 23522</strain>
    </source>
</reference>
<protein>
    <submittedName>
        <fullName evidence="1">Uncharacterized protein</fullName>
    </submittedName>
</protein>
<sequence>MKPVIENLIMSNTIEDILYDAHNHNKREELLAFLEIMRIKNPTSDLRDLYQIAYEKIVKT</sequence>
<dbReference type="Proteomes" id="UP000249696">
    <property type="component" value="Unassembled WGS sequence"/>
</dbReference>
<evidence type="ECO:0000313" key="2">
    <source>
        <dbReference type="Proteomes" id="UP000249696"/>
    </source>
</evidence>
<proteinExistence type="predicted"/>
<organism evidence="1 2">
    <name type="scientific">Arenibacter echinorum</name>
    <dbReference type="NCBI Taxonomy" id="440515"/>
    <lineage>
        <taxon>Bacteria</taxon>
        <taxon>Pseudomonadati</taxon>
        <taxon>Bacteroidota</taxon>
        <taxon>Flavobacteriia</taxon>
        <taxon>Flavobacteriales</taxon>
        <taxon>Flavobacteriaceae</taxon>
        <taxon>Arenibacter</taxon>
    </lineage>
</organism>
<evidence type="ECO:0000313" key="1">
    <source>
        <dbReference type="EMBL" id="RAJ10228.1"/>
    </source>
</evidence>
<comment type="caution">
    <text evidence="1">The sequence shown here is derived from an EMBL/GenBank/DDBJ whole genome shotgun (WGS) entry which is preliminary data.</text>
</comment>
<accession>A0A327R2E7</accession>
<dbReference type="EMBL" id="QLLN01000005">
    <property type="protein sequence ID" value="RAJ10228.1"/>
    <property type="molecule type" value="Genomic_DNA"/>
</dbReference>